<dbReference type="PANTHER" id="PTHR16049:SF8">
    <property type="entry name" value="IQ DOMAIN-CONTAINING PROTEIN C"/>
    <property type="match status" value="1"/>
</dbReference>
<keyword evidence="2" id="KW-1185">Reference proteome</keyword>
<dbReference type="InterPro" id="IPR042506">
    <property type="entry name" value="IQCC"/>
</dbReference>
<name>A0A9Q1I6A2_CONCO</name>
<protein>
    <submittedName>
        <fullName evidence="1">Uncharacterized protein</fullName>
    </submittedName>
</protein>
<organism evidence="1 2">
    <name type="scientific">Conger conger</name>
    <name type="common">Conger eel</name>
    <name type="synonym">Muraena conger</name>
    <dbReference type="NCBI Taxonomy" id="82655"/>
    <lineage>
        <taxon>Eukaryota</taxon>
        <taxon>Metazoa</taxon>
        <taxon>Chordata</taxon>
        <taxon>Craniata</taxon>
        <taxon>Vertebrata</taxon>
        <taxon>Euteleostomi</taxon>
        <taxon>Actinopterygii</taxon>
        <taxon>Neopterygii</taxon>
        <taxon>Teleostei</taxon>
        <taxon>Anguilliformes</taxon>
        <taxon>Congridae</taxon>
        <taxon>Conger</taxon>
    </lineage>
</organism>
<gene>
    <name evidence="1" type="ORF">COCON_G00000710</name>
</gene>
<dbReference type="OrthoDB" id="6161953at2759"/>
<reference evidence="1" key="1">
    <citation type="journal article" date="2023" name="Science">
        <title>Genome structures resolve the early diversification of teleost fishes.</title>
        <authorList>
            <person name="Parey E."/>
            <person name="Louis A."/>
            <person name="Montfort J."/>
            <person name="Bouchez O."/>
            <person name="Roques C."/>
            <person name="Iampietro C."/>
            <person name="Lluch J."/>
            <person name="Castinel A."/>
            <person name="Donnadieu C."/>
            <person name="Desvignes T."/>
            <person name="Floi Bucao C."/>
            <person name="Jouanno E."/>
            <person name="Wen M."/>
            <person name="Mejri S."/>
            <person name="Dirks R."/>
            <person name="Jansen H."/>
            <person name="Henkel C."/>
            <person name="Chen W.J."/>
            <person name="Zahm M."/>
            <person name="Cabau C."/>
            <person name="Klopp C."/>
            <person name="Thompson A.W."/>
            <person name="Robinson-Rechavi M."/>
            <person name="Braasch I."/>
            <person name="Lecointre G."/>
            <person name="Bobe J."/>
            <person name="Postlethwait J.H."/>
            <person name="Berthelot C."/>
            <person name="Roest Crollius H."/>
            <person name="Guiguen Y."/>
        </authorList>
    </citation>
    <scope>NUCLEOTIDE SEQUENCE</scope>
    <source>
        <strain evidence="1">Concon-B</strain>
    </source>
</reference>
<evidence type="ECO:0000313" key="2">
    <source>
        <dbReference type="Proteomes" id="UP001152803"/>
    </source>
</evidence>
<dbReference type="AlphaFoldDB" id="A0A9Q1I6A2"/>
<dbReference type="PANTHER" id="PTHR16049">
    <property type="entry name" value="IQ DOMAIN-CONTAINING PROTEIN C"/>
    <property type="match status" value="1"/>
</dbReference>
<evidence type="ECO:0000313" key="1">
    <source>
        <dbReference type="EMBL" id="KAJ8287412.1"/>
    </source>
</evidence>
<sequence>MWPATFAKFAELTAMERQDLERIITDFQARARGFLVRKELGAVRQDYEDVVREIEGDLGHLDWRGGHNSCARFTSPLKKHSRGTRLLWTLPTASCRKGLPGGSVWE</sequence>
<comment type="caution">
    <text evidence="1">The sequence shown here is derived from an EMBL/GenBank/DDBJ whole genome shotgun (WGS) entry which is preliminary data.</text>
</comment>
<dbReference type="PROSITE" id="PS50096">
    <property type="entry name" value="IQ"/>
    <property type="match status" value="1"/>
</dbReference>
<accession>A0A9Q1I6A2</accession>
<dbReference type="Proteomes" id="UP001152803">
    <property type="component" value="Unassembled WGS sequence"/>
</dbReference>
<proteinExistence type="predicted"/>
<dbReference type="EMBL" id="JAFJMO010000001">
    <property type="protein sequence ID" value="KAJ8287412.1"/>
    <property type="molecule type" value="Genomic_DNA"/>
</dbReference>